<dbReference type="SUPFAM" id="SSF52540">
    <property type="entry name" value="P-loop containing nucleoside triphosphate hydrolases"/>
    <property type="match status" value="1"/>
</dbReference>
<sequence>MKRFDLELFRRFWQLLKLYWLSEEKWLALSMLLALIMISICVNQYTVQVSIPLGDITSALAAQDLDRFWQALLKFLGWNLLAIPMMCLYTYVRSQLALNWRRVLTHKFLNKYFKNRAFYKINYSQDIDNPDQRISQDINDLVGESTMILVIVMDSLFQLIGFSRLLWSISNILVIALVVYAAISTIIATGVFGRVLVRLNFDKAKQEANFRFGLLRIRDEGESIAFYQGEAGELEYLKQTFRPVLRNLNAIINWWVGLKLFDTSHDLVSKILPSIIMAPLILTGQFEVGVLTQSNIAFNRMMDSLDLIVNQLGRLTALTTAINRLDSLANALEAASKPRAGTRIEIIESNQVALENLTLQTPDYQRTLWQNLSLQLPQNQGMIVVGASGCGKSSLLRAIAGLWDSGSGIIQRPKLQEMLFLPQVPYMVLGSLRSQVVYPKNVAESPVSDEDIFRVLRLVNLPDLAEKFGGLDTIEDWGHILSLGEQQRLSFARLLLHKPGYAVLDEATSALDNKTEKILYEELQKNGITFISVGHNYSLFTYHSWVLDLSAPDGLLQLRPII</sequence>
<dbReference type="GO" id="GO:0005886">
    <property type="term" value="C:plasma membrane"/>
    <property type="evidence" value="ECO:0007669"/>
    <property type="project" value="UniProtKB-SubCell"/>
</dbReference>
<evidence type="ECO:0000256" key="1">
    <source>
        <dbReference type="ARBA" id="ARBA00004651"/>
    </source>
</evidence>
<dbReference type="Pfam" id="PF06472">
    <property type="entry name" value="ABC_membrane_2"/>
    <property type="match status" value="1"/>
</dbReference>
<dbReference type="InterPro" id="IPR050835">
    <property type="entry name" value="ABC_transporter_sub-D"/>
</dbReference>
<dbReference type="Gene3D" id="3.40.50.300">
    <property type="entry name" value="P-loop containing nucleotide triphosphate hydrolases"/>
    <property type="match status" value="1"/>
</dbReference>
<evidence type="ECO:0000259" key="10">
    <source>
        <dbReference type="PROSITE" id="PS50929"/>
    </source>
</evidence>
<feature type="transmembrane region" description="Helical" evidence="8">
    <location>
        <begin position="75"/>
        <end position="92"/>
    </location>
</feature>
<comment type="subcellular location">
    <subcellularLocation>
        <location evidence="1">Cell membrane</location>
        <topology evidence="1">Multi-pass membrane protein</topology>
    </subcellularLocation>
</comment>
<dbReference type="GO" id="GO:0140359">
    <property type="term" value="F:ABC-type transporter activity"/>
    <property type="evidence" value="ECO:0007669"/>
    <property type="project" value="InterPro"/>
</dbReference>
<gene>
    <name evidence="11" type="ORF">ENR15_11550</name>
</gene>
<evidence type="ECO:0000256" key="2">
    <source>
        <dbReference type="ARBA" id="ARBA00022448"/>
    </source>
</evidence>
<evidence type="ECO:0000256" key="3">
    <source>
        <dbReference type="ARBA" id="ARBA00022692"/>
    </source>
</evidence>
<proteinExistence type="predicted"/>
<organism evidence="11">
    <name type="scientific">Planktothricoides sp. SpSt-374</name>
    <dbReference type="NCBI Taxonomy" id="2282167"/>
    <lineage>
        <taxon>Bacteria</taxon>
        <taxon>Bacillati</taxon>
        <taxon>Cyanobacteriota</taxon>
        <taxon>Cyanophyceae</taxon>
        <taxon>Oscillatoriophycideae</taxon>
        <taxon>Oscillatoriales</taxon>
        <taxon>Oscillatoriaceae</taxon>
        <taxon>Planktothricoides</taxon>
    </lineage>
</organism>
<dbReference type="CDD" id="cd03223">
    <property type="entry name" value="ABCD_peroxisomal_ALDP"/>
    <property type="match status" value="1"/>
</dbReference>
<comment type="caution">
    <text evidence="11">The sequence shown here is derived from an EMBL/GenBank/DDBJ whole genome shotgun (WGS) entry which is preliminary data.</text>
</comment>
<evidence type="ECO:0000256" key="7">
    <source>
        <dbReference type="ARBA" id="ARBA00023136"/>
    </source>
</evidence>
<dbReference type="PROSITE" id="PS50929">
    <property type="entry name" value="ABC_TM1F"/>
    <property type="match status" value="1"/>
</dbReference>
<dbReference type="PROSITE" id="PS50893">
    <property type="entry name" value="ABC_TRANSPORTER_2"/>
    <property type="match status" value="1"/>
</dbReference>
<keyword evidence="6 8" id="KW-1133">Transmembrane helix</keyword>
<dbReference type="PANTHER" id="PTHR11384">
    <property type="entry name" value="ATP-BINDING CASSETTE, SUB-FAMILY D MEMBER"/>
    <property type="match status" value="1"/>
</dbReference>
<feature type="domain" description="ABC transporter" evidence="9">
    <location>
        <begin position="352"/>
        <end position="562"/>
    </location>
</feature>
<protein>
    <submittedName>
        <fullName evidence="11">ABC transporter ATP-binding protein/permease</fullName>
    </submittedName>
</protein>
<dbReference type="SUPFAM" id="SSF90123">
    <property type="entry name" value="ABC transporter transmembrane region"/>
    <property type="match status" value="1"/>
</dbReference>
<dbReference type="InterPro" id="IPR003439">
    <property type="entry name" value="ABC_transporter-like_ATP-bd"/>
</dbReference>
<dbReference type="InterPro" id="IPR027417">
    <property type="entry name" value="P-loop_NTPase"/>
</dbReference>
<evidence type="ECO:0000256" key="5">
    <source>
        <dbReference type="ARBA" id="ARBA00022840"/>
    </source>
</evidence>
<evidence type="ECO:0000259" key="9">
    <source>
        <dbReference type="PROSITE" id="PS50893"/>
    </source>
</evidence>
<dbReference type="GO" id="GO:0005524">
    <property type="term" value="F:ATP binding"/>
    <property type="evidence" value="ECO:0007669"/>
    <property type="project" value="UniProtKB-KW"/>
</dbReference>
<keyword evidence="7 8" id="KW-0472">Membrane</keyword>
<keyword evidence="5 11" id="KW-0067">ATP-binding</keyword>
<feature type="transmembrane region" description="Helical" evidence="8">
    <location>
        <begin position="26"/>
        <end position="45"/>
    </location>
</feature>
<evidence type="ECO:0000256" key="8">
    <source>
        <dbReference type="SAM" id="Phobius"/>
    </source>
</evidence>
<keyword evidence="2" id="KW-0813">Transport</keyword>
<dbReference type="InterPro" id="IPR003593">
    <property type="entry name" value="AAA+_ATPase"/>
</dbReference>
<name>A0A7C3VT05_9CYAN</name>
<dbReference type="AlphaFoldDB" id="A0A7C3VT05"/>
<keyword evidence="4" id="KW-0547">Nucleotide-binding</keyword>
<feature type="transmembrane region" description="Helical" evidence="8">
    <location>
        <begin position="172"/>
        <end position="197"/>
    </location>
</feature>
<reference evidence="11" key="1">
    <citation type="journal article" date="2020" name="mSystems">
        <title>Genome- and Community-Level Interaction Insights into Carbon Utilization and Element Cycling Functions of Hydrothermarchaeota in Hydrothermal Sediment.</title>
        <authorList>
            <person name="Zhou Z."/>
            <person name="Liu Y."/>
            <person name="Xu W."/>
            <person name="Pan J."/>
            <person name="Luo Z.H."/>
            <person name="Li M."/>
        </authorList>
    </citation>
    <scope>NUCLEOTIDE SEQUENCE [LARGE SCALE GENOMIC DNA]</scope>
    <source>
        <strain evidence="11">SpSt-374</strain>
    </source>
</reference>
<evidence type="ECO:0000256" key="4">
    <source>
        <dbReference type="ARBA" id="ARBA00022741"/>
    </source>
</evidence>
<keyword evidence="3 8" id="KW-0812">Transmembrane</keyword>
<dbReference type="Gene3D" id="1.20.1560.10">
    <property type="entry name" value="ABC transporter type 1, transmembrane domain"/>
    <property type="match status" value="1"/>
</dbReference>
<dbReference type="PANTHER" id="PTHR11384:SF59">
    <property type="entry name" value="LYSOSOMAL COBALAMIN TRANSPORTER ABCD4"/>
    <property type="match status" value="1"/>
</dbReference>
<dbReference type="PROSITE" id="PS00211">
    <property type="entry name" value="ABC_TRANSPORTER_1"/>
    <property type="match status" value="1"/>
</dbReference>
<dbReference type="EMBL" id="DSPX01000119">
    <property type="protein sequence ID" value="HGG01255.1"/>
    <property type="molecule type" value="Genomic_DNA"/>
</dbReference>
<dbReference type="GO" id="GO:0016887">
    <property type="term" value="F:ATP hydrolysis activity"/>
    <property type="evidence" value="ECO:0007669"/>
    <property type="project" value="InterPro"/>
</dbReference>
<evidence type="ECO:0000256" key="6">
    <source>
        <dbReference type="ARBA" id="ARBA00022989"/>
    </source>
</evidence>
<dbReference type="SMART" id="SM00382">
    <property type="entry name" value="AAA"/>
    <property type="match status" value="1"/>
</dbReference>
<dbReference type="InterPro" id="IPR017871">
    <property type="entry name" value="ABC_transporter-like_CS"/>
</dbReference>
<dbReference type="InterPro" id="IPR011527">
    <property type="entry name" value="ABC1_TM_dom"/>
</dbReference>
<feature type="domain" description="ABC transmembrane type-1" evidence="10">
    <location>
        <begin position="56"/>
        <end position="317"/>
    </location>
</feature>
<accession>A0A7C3VT05</accession>
<evidence type="ECO:0000313" key="11">
    <source>
        <dbReference type="EMBL" id="HGG01255.1"/>
    </source>
</evidence>
<dbReference type="InterPro" id="IPR036640">
    <property type="entry name" value="ABC1_TM_sf"/>
</dbReference>
<dbReference type="Pfam" id="PF00005">
    <property type="entry name" value="ABC_tran"/>
    <property type="match status" value="1"/>
</dbReference>